<proteinExistence type="predicted"/>
<evidence type="ECO:0000256" key="2">
    <source>
        <dbReference type="SAM" id="MobiDB-lite"/>
    </source>
</evidence>
<dbReference type="Proteomes" id="UP000439522">
    <property type="component" value="Unassembled WGS sequence"/>
</dbReference>
<keyword evidence="3" id="KW-0472">Membrane</keyword>
<feature type="coiled-coil region" evidence="1">
    <location>
        <begin position="320"/>
        <end position="350"/>
    </location>
</feature>
<evidence type="ECO:0000313" key="4">
    <source>
        <dbReference type="EMBL" id="MXO75345.1"/>
    </source>
</evidence>
<keyword evidence="1" id="KW-0175">Coiled coil</keyword>
<dbReference type="AlphaFoldDB" id="A0A6I4TGZ5"/>
<keyword evidence="3" id="KW-1133">Transmembrane helix</keyword>
<dbReference type="EMBL" id="WTZA01000001">
    <property type="protein sequence ID" value="MXO75345.1"/>
    <property type="molecule type" value="Genomic_DNA"/>
</dbReference>
<evidence type="ECO:0000256" key="3">
    <source>
        <dbReference type="SAM" id="Phobius"/>
    </source>
</evidence>
<gene>
    <name evidence="4" type="ORF">GRI40_08980</name>
</gene>
<evidence type="ECO:0000313" key="5">
    <source>
        <dbReference type="Proteomes" id="UP000439522"/>
    </source>
</evidence>
<dbReference type="RefSeq" id="WP_160610995.1">
    <property type="nucleotide sequence ID" value="NZ_WTZA01000001.1"/>
</dbReference>
<feature type="region of interest" description="Disordered" evidence="2">
    <location>
        <begin position="111"/>
        <end position="136"/>
    </location>
</feature>
<organism evidence="4 5">
    <name type="scientific">Tsuneonella aeria</name>
    <dbReference type="NCBI Taxonomy" id="1837929"/>
    <lineage>
        <taxon>Bacteria</taxon>
        <taxon>Pseudomonadati</taxon>
        <taxon>Pseudomonadota</taxon>
        <taxon>Alphaproteobacteria</taxon>
        <taxon>Sphingomonadales</taxon>
        <taxon>Erythrobacteraceae</taxon>
        <taxon>Tsuneonella</taxon>
    </lineage>
</organism>
<feature type="transmembrane region" description="Helical" evidence="3">
    <location>
        <begin position="294"/>
        <end position="316"/>
    </location>
</feature>
<accession>A0A6I4TGZ5</accession>
<comment type="caution">
    <text evidence="4">The sequence shown here is derived from an EMBL/GenBank/DDBJ whole genome shotgun (WGS) entry which is preliminary data.</text>
</comment>
<protein>
    <submittedName>
        <fullName evidence="4">Uncharacterized protein</fullName>
    </submittedName>
</protein>
<evidence type="ECO:0000256" key="1">
    <source>
        <dbReference type="SAM" id="Coils"/>
    </source>
</evidence>
<name>A0A6I4TGZ5_9SPHN</name>
<reference evidence="4 5" key="1">
    <citation type="submission" date="2019-12" db="EMBL/GenBank/DDBJ databases">
        <title>Genomic-based taxomic classification of the family Erythrobacteraceae.</title>
        <authorList>
            <person name="Xu L."/>
        </authorList>
    </citation>
    <scope>NUCLEOTIDE SEQUENCE [LARGE SCALE GENOMIC DNA]</scope>
    <source>
        <strain evidence="4 5">100921-2</strain>
    </source>
</reference>
<sequence>MTGRKDGGASNASGKGAKSLKTLDLDKLISKYEAASPVGPVVIRRLTMSDHIAIEKADNEQRLDANELVRLLIERSVKRRGQDEPLASDEVIRLSGDPEFLEELIAGHPDLTTFNEKDAPTDAQEGSVDDDDMPPVRGDGETAGEYLLRAWRAYHRHFTAKFRGVGEALAKQLSGLTGALSASGLQSLTKNFAASRGLQEAIDKATTHAQPRWSPTFEPSRFEPIELPPNPIHETNEHLNQLVGSIDQMRDLAVKTAEMQRGLNDVATEILDKFVTGANAAEQASTKNLKIAKIGLGIAVASIIVTLLVSIAQIVMSGPSQQETEQMSRMEALARDARNQSARQEDLLKQVVDFERMRARDAAEARRAAQSRGKPN</sequence>
<keyword evidence="5" id="KW-1185">Reference proteome</keyword>
<dbReference type="OrthoDB" id="8092922at2"/>
<keyword evidence="3" id="KW-0812">Transmembrane</keyword>